<sequence length="343" mass="39576">MGNCISTNWRHHDTSRDEKARSDAIDSQIEGDSRKLRKECKILLLGSGESRKSTIVKIIHQNGFTKNGLMTFCLTIYRNTLNSAQAIVLQMRNMNVECTFAEHIIKYRVENTSDFVFSIDIAQGIHELWQDPIIPKVMDCSSQFYLMDSASYFFMEVLHIGTPDYTPTENNTTGITKTQFNMGQLSIHMFDVGGQRLERNKWIHCFKSVTSIIFCTALLEYNQVLLEEKNQNHMQESLILFESVINSCWFLRTSNILFLNKVDIFKNKLPKVPIKKYFPEYTGGADINKAAKYILWKFMQANWVRLTVHPHLTQATDMTNIQLISTVVHETILQNTLKDLGIL</sequence>
<keyword evidence="3 11" id="KW-0479">Metal-binding</keyword>
<feature type="region of interest" description="Disordered" evidence="12">
    <location>
        <begin position="1"/>
        <end position="26"/>
    </location>
</feature>
<name>A0A9P7CXY5_9AGAM</name>
<feature type="binding site" evidence="11">
    <location>
        <position position="53"/>
    </location>
    <ligand>
        <name>Mg(2+)</name>
        <dbReference type="ChEBI" id="CHEBI:18420"/>
    </ligand>
</feature>
<feature type="binding site" evidence="10">
    <location>
        <position position="315"/>
    </location>
    <ligand>
        <name>GTP</name>
        <dbReference type="ChEBI" id="CHEBI:37565"/>
    </ligand>
</feature>
<dbReference type="PANTHER" id="PTHR10218">
    <property type="entry name" value="GTP-BINDING PROTEIN ALPHA SUBUNIT"/>
    <property type="match status" value="1"/>
</dbReference>
<dbReference type="InterPro" id="IPR002975">
    <property type="entry name" value="Fungi_Gprotein_alpha"/>
</dbReference>
<dbReference type="GO" id="GO:0007189">
    <property type="term" value="P:adenylate cyclase-activating G protein-coupled receptor signaling pathway"/>
    <property type="evidence" value="ECO:0007669"/>
    <property type="project" value="TreeGrafter"/>
</dbReference>
<accession>A0A9P7CXY5</accession>
<proteinExistence type="predicted"/>
<comment type="subunit">
    <text evidence="1">G proteins are composed of 3 units; alpha, beta and gamma. The alpha chain contains the guanine nucleotide binding site.</text>
</comment>
<dbReference type="PROSITE" id="PS51882">
    <property type="entry name" value="G_ALPHA"/>
    <property type="match status" value="1"/>
</dbReference>
<organism evidence="13 14">
    <name type="scientific">Suillus placidus</name>
    <dbReference type="NCBI Taxonomy" id="48579"/>
    <lineage>
        <taxon>Eukaryota</taxon>
        <taxon>Fungi</taxon>
        <taxon>Dikarya</taxon>
        <taxon>Basidiomycota</taxon>
        <taxon>Agaricomycotina</taxon>
        <taxon>Agaricomycetes</taxon>
        <taxon>Agaricomycetidae</taxon>
        <taxon>Boletales</taxon>
        <taxon>Suillineae</taxon>
        <taxon>Suillaceae</taxon>
        <taxon>Suillus</taxon>
    </lineage>
</organism>
<dbReference type="EMBL" id="JABBWD010000057">
    <property type="protein sequence ID" value="KAG1771687.1"/>
    <property type="molecule type" value="Genomic_DNA"/>
</dbReference>
<dbReference type="InterPro" id="IPR001019">
    <property type="entry name" value="Gprotein_alpha_su"/>
</dbReference>
<dbReference type="InterPro" id="IPR011025">
    <property type="entry name" value="GproteinA_insert"/>
</dbReference>
<dbReference type="OrthoDB" id="5817230at2759"/>
<feature type="binding site" evidence="10">
    <location>
        <begin position="148"/>
        <end position="149"/>
    </location>
    <ligand>
        <name>GTP</name>
        <dbReference type="ChEBI" id="CHEBI:37565"/>
    </ligand>
</feature>
<dbReference type="PANTHER" id="PTHR10218:SF369">
    <property type="entry name" value="GUANINE NUCLEOTIDE-BINDING PROTEIN ALPHA-2 SUBUNIT"/>
    <property type="match status" value="1"/>
</dbReference>
<dbReference type="GO" id="GO:0031683">
    <property type="term" value="F:G-protein beta/gamma-subunit complex binding"/>
    <property type="evidence" value="ECO:0007669"/>
    <property type="project" value="InterPro"/>
</dbReference>
<evidence type="ECO:0000256" key="7">
    <source>
        <dbReference type="ARBA" id="ARBA00023139"/>
    </source>
</evidence>
<keyword evidence="6 10" id="KW-0342">GTP-binding</keyword>
<dbReference type="SMART" id="SM00275">
    <property type="entry name" value="G_alpha"/>
    <property type="match status" value="1"/>
</dbReference>
<evidence type="ECO:0000256" key="2">
    <source>
        <dbReference type="ARBA" id="ARBA00022707"/>
    </source>
</evidence>
<keyword evidence="5 11" id="KW-0460">Magnesium</keyword>
<keyword evidence="7" id="KW-0564">Palmitate</keyword>
<dbReference type="SUPFAM" id="SSF52540">
    <property type="entry name" value="P-loop containing nucleoside triphosphate hydrolases"/>
    <property type="match status" value="1"/>
</dbReference>
<evidence type="ECO:0000256" key="3">
    <source>
        <dbReference type="ARBA" id="ARBA00022723"/>
    </source>
</evidence>
<dbReference type="PRINTS" id="PR01241">
    <property type="entry name" value="GPROTEINAFNG"/>
</dbReference>
<keyword evidence="8" id="KW-0807">Transducer</keyword>
<dbReference type="PRINTS" id="PR00318">
    <property type="entry name" value="GPROTEINA"/>
</dbReference>
<dbReference type="GO" id="GO:0005525">
    <property type="term" value="F:GTP binding"/>
    <property type="evidence" value="ECO:0007669"/>
    <property type="project" value="UniProtKB-KW"/>
</dbReference>
<evidence type="ECO:0000256" key="4">
    <source>
        <dbReference type="ARBA" id="ARBA00022741"/>
    </source>
</evidence>
<feature type="binding site" evidence="10">
    <location>
        <begin position="260"/>
        <end position="263"/>
    </location>
    <ligand>
        <name>GTP</name>
        <dbReference type="ChEBI" id="CHEBI:37565"/>
    </ligand>
</feature>
<dbReference type="Pfam" id="PF00503">
    <property type="entry name" value="G-alpha"/>
    <property type="match status" value="1"/>
</dbReference>
<evidence type="ECO:0000313" key="14">
    <source>
        <dbReference type="Proteomes" id="UP000714275"/>
    </source>
</evidence>
<keyword evidence="14" id="KW-1185">Reference proteome</keyword>
<dbReference type="GO" id="GO:0001664">
    <property type="term" value="F:G protein-coupled receptor binding"/>
    <property type="evidence" value="ECO:0007669"/>
    <property type="project" value="InterPro"/>
</dbReference>
<dbReference type="Gene3D" id="3.40.50.300">
    <property type="entry name" value="P-loop containing nucleotide triphosphate hydrolases"/>
    <property type="match status" value="1"/>
</dbReference>
<dbReference type="Proteomes" id="UP000714275">
    <property type="component" value="Unassembled WGS sequence"/>
</dbReference>
<evidence type="ECO:0000256" key="5">
    <source>
        <dbReference type="ARBA" id="ARBA00022842"/>
    </source>
</evidence>
<feature type="binding site" evidence="10">
    <location>
        <begin position="191"/>
        <end position="195"/>
    </location>
    <ligand>
        <name>GTP</name>
        <dbReference type="ChEBI" id="CHEBI:37565"/>
    </ligand>
</feature>
<feature type="compositionally biased region" description="Basic and acidic residues" evidence="12">
    <location>
        <begin position="10"/>
        <end position="24"/>
    </location>
</feature>
<dbReference type="AlphaFoldDB" id="A0A9P7CXY5"/>
<feature type="binding site" evidence="11">
    <location>
        <position position="172"/>
    </location>
    <ligand>
        <name>Mg(2+)</name>
        <dbReference type="ChEBI" id="CHEBI:18420"/>
    </ligand>
</feature>
<evidence type="ECO:0000313" key="13">
    <source>
        <dbReference type="EMBL" id="KAG1771687.1"/>
    </source>
</evidence>
<feature type="binding site" evidence="10">
    <location>
        <begin position="49"/>
        <end position="54"/>
    </location>
    <ligand>
        <name>GTP</name>
        <dbReference type="ChEBI" id="CHEBI:37565"/>
    </ligand>
</feature>
<dbReference type="SUPFAM" id="SSF47895">
    <property type="entry name" value="Transducin (alpha subunit), insertion domain"/>
    <property type="match status" value="1"/>
</dbReference>
<dbReference type="FunFam" id="3.40.50.300:FF:000181">
    <property type="entry name" value="Guanine nucleotide-binding protein subunit alpha"/>
    <property type="match status" value="1"/>
</dbReference>
<evidence type="ECO:0000256" key="1">
    <source>
        <dbReference type="ARBA" id="ARBA00011356"/>
    </source>
</evidence>
<evidence type="ECO:0000256" key="11">
    <source>
        <dbReference type="PIRSR" id="PIRSR601019-2"/>
    </source>
</evidence>
<dbReference type="GO" id="GO:0003924">
    <property type="term" value="F:GTPase activity"/>
    <property type="evidence" value="ECO:0007669"/>
    <property type="project" value="InterPro"/>
</dbReference>
<dbReference type="InterPro" id="IPR027417">
    <property type="entry name" value="P-loop_NTPase"/>
</dbReference>
<gene>
    <name evidence="13" type="ORF">EV702DRAFT_1181445</name>
</gene>
<dbReference type="Gene3D" id="1.10.400.10">
    <property type="entry name" value="GI Alpha 1, domain 2-like"/>
    <property type="match status" value="1"/>
</dbReference>
<keyword evidence="4 10" id="KW-0547">Nucleotide-binding</keyword>
<reference evidence="13" key="1">
    <citation type="journal article" date="2020" name="New Phytol.">
        <title>Comparative genomics reveals dynamic genome evolution in host specialist ectomycorrhizal fungi.</title>
        <authorList>
            <person name="Lofgren L.A."/>
            <person name="Nguyen N.H."/>
            <person name="Vilgalys R."/>
            <person name="Ruytinx J."/>
            <person name="Liao H.L."/>
            <person name="Branco S."/>
            <person name="Kuo A."/>
            <person name="LaButti K."/>
            <person name="Lipzen A."/>
            <person name="Andreopoulos W."/>
            <person name="Pangilinan J."/>
            <person name="Riley R."/>
            <person name="Hundley H."/>
            <person name="Na H."/>
            <person name="Barry K."/>
            <person name="Grigoriev I.V."/>
            <person name="Stajich J.E."/>
            <person name="Kennedy P.G."/>
        </authorList>
    </citation>
    <scope>NUCLEOTIDE SEQUENCE</scope>
    <source>
        <strain evidence="13">DOB743</strain>
    </source>
</reference>
<comment type="caution">
    <text evidence="13">The sequence shown here is derived from an EMBL/GenBank/DDBJ whole genome shotgun (WGS) entry which is preliminary data.</text>
</comment>
<evidence type="ECO:0000256" key="9">
    <source>
        <dbReference type="ARBA" id="ARBA00023288"/>
    </source>
</evidence>
<evidence type="ECO:0000256" key="10">
    <source>
        <dbReference type="PIRSR" id="PIRSR601019-1"/>
    </source>
</evidence>
<dbReference type="GO" id="GO:0010255">
    <property type="term" value="P:glucose mediated signaling pathway"/>
    <property type="evidence" value="ECO:0007669"/>
    <property type="project" value="UniProtKB-ARBA"/>
</dbReference>
<evidence type="ECO:0000256" key="8">
    <source>
        <dbReference type="ARBA" id="ARBA00023224"/>
    </source>
</evidence>
<dbReference type="GO" id="GO:0005834">
    <property type="term" value="C:heterotrimeric G-protein complex"/>
    <property type="evidence" value="ECO:0007669"/>
    <property type="project" value="InterPro"/>
</dbReference>
<evidence type="ECO:0000256" key="12">
    <source>
        <dbReference type="SAM" id="MobiDB-lite"/>
    </source>
</evidence>
<keyword evidence="9" id="KW-0449">Lipoprotein</keyword>
<dbReference type="GO" id="GO:0005737">
    <property type="term" value="C:cytoplasm"/>
    <property type="evidence" value="ECO:0007669"/>
    <property type="project" value="TreeGrafter"/>
</dbReference>
<dbReference type="CDD" id="cd00066">
    <property type="entry name" value="G-alpha"/>
    <property type="match status" value="1"/>
</dbReference>
<evidence type="ECO:0000256" key="6">
    <source>
        <dbReference type="ARBA" id="ARBA00023134"/>
    </source>
</evidence>
<keyword evidence="2" id="KW-0519">Myristate</keyword>
<dbReference type="GO" id="GO:0046872">
    <property type="term" value="F:metal ion binding"/>
    <property type="evidence" value="ECO:0007669"/>
    <property type="project" value="UniProtKB-KW"/>
</dbReference>
<protein>
    <submittedName>
        <fullName evidence="13">Heterotrimeric G protein alpha subunit</fullName>
    </submittedName>
</protein>